<dbReference type="CDD" id="cd00009">
    <property type="entry name" value="AAA"/>
    <property type="match status" value="1"/>
</dbReference>
<dbReference type="CDD" id="cd19499">
    <property type="entry name" value="RecA-like_ClpB_Hsp104-like"/>
    <property type="match status" value="1"/>
</dbReference>
<keyword evidence="7 10" id="KW-0143">Chaperone</keyword>
<dbReference type="SMART" id="SM00382">
    <property type="entry name" value="AAA"/>
    <property type="match status" value="2"/>
</dbReference>
<accession>A0A8T0U565</accession>
<evidence type="ECO:0000313" key="13">
    <source>
        <dbReference type="Proteomes" id="UP000823388"/>
    </source>
</evidence>
<dbReference type="GO" id="GO:0034605">
    <property type="term" value="P:cellular response to heat"/>
    <property type="evidence" value="ECO:0007669"/>
    <property type="project" value="TreeGrafter"/>
</dbReference>
<evidence type="ECO:0000256" key="10">
    <source>
        <dbReference type="RuleBase" id="RU004432"/>
    </source>
</evidence>
<dbReference type="InterPro" id="IPR004176">
    <property type="entry name" value="Clp_R_N"/>
</dbReference>
<dbReference type="Proteomes" id="UP000823388">
    <property type="component" value="Chromosome 3N"/>
</dbReference>
<dbReference type="Pfam" id="PF00004">
    <property type="entry name" value="AAA"/>
    <property type="match status" value="1"/>
</dbReference>
<evidence type="ECO:0000256" key="5">
    <source>
        <dbReference type="ARBA" id="ARBA00022741"/>
    </source>
</evidence>
<dbReference type="AlphaFoldDB" id="A0A8T0U565"/>
<keyword evidence="3" id="KW-0934">Plastid</keyword>
<dbReference type="Pfam" id="PF02861">
    <property type="entry name" value="Clp_N"/>
    <property type="match status" value="1"/>
</dbReference>
<evidence type="ECO:0000256" key="2">
    <source>
        <dbReference type="ARBA" id="ARBA00022528"/>
    </source>
</evidence>
<dbReference type="Pfam" id="PF17871">
    <property type="entry name" value="AAA_lid_9"/>
    <property type="match status" value="1"/>
</dbReference>
<dbReference type="InterPro" id="IPR018368">
    <property type="entry name" value="ClpA/B_CS1"/>
</dbReference>
<dbReference type="FunFam" id="1.10.1780.10:FF:000004">
    <property type="entry name" value="ATP-dependent Clp protease ATP-binding subunit ClpC"/>
    <property type="match status" value="1"/>
</dbReference>
<evidence type="ECO:0000313" key="12">
    <source>
        <dbReference type="EMBL" id="KAG2615419.1"/>
    </source>
</evidence>
<keyword evidence="2" id="KW-0150">Chloroplast</keyword>
<dbReference type="PRINTS" id="PR00300">
    <property type="entry name" value="CLPPROTEASEA"/>
</dbReference>
<dbReference type="SUPFAM" id="SSF81923">
    <property type="entry name" value="Double Clp-N motif"/>
    <property type="match status" value="1"/>
</dbReference>
<dbReference type="InterPro" id="IPR019489">
    <property type="entry name" value="Clp_ATPase_C"/>
</dbReference>
<dbReference type="InterPro" id="IPR003593">
    <property type="entry name" value="AAA+_ATPase"/>
</dbReference>
<keyword evidence="6 10" id="KW-0067">ATP-binding</keyword>
<dbReference type="PROSITE" id="PS51903">
    <property type="entry name" value="CLP_R"/>
    <property type="match status" value="1"/>
</dbReference>
<evidence type="ECO:0000256" key="8">
    <source>
        <dbReference type="ARBA" id="ARBA00060090"/>
    </source>
</evidence>
<dbReference type="SUPFAM" id="SSF52540">
    <property type="entry name" value="P-loop containing nucleoside triphosphate hydrolases"/>
    <property type="match status" value="2"/>
</dbReference>
<dbReference type="FunFam" id="3.40.50.300:FF:000025">
    <property type="entry name" value="ATP-dependent Clp protease subunit"/>
    <property type="match status" value="1"/>
</dbReference>
<evidence type="ECO:0000256" key="7">
    <source>
        <dbReference type="ARBA" id="ARBA00023186"/>
    </source>
</evidence>
<dbReference type="PROSITE" id="PS00870">
    <property type="entry name" value="CLPAB_1"/>
    <property type="match status" value="1"/>
</dbReference>
<gene>
    <name evidence="12" type="ORF">PVAP13_3NG058900</name>
</gene>
<dbReference type="FunFam" id="3.40.50.300:FF:000010">
    <property type="entry name" value="Chaperone clpB 1, putative"/>
    <property type="match status" value="1"/>
</dbReference>
<evidence type="ECO:0000256" key="9">
    <source>
        <dbReference type="PROSITE-ProRule" id="PRU01251"/>
    </source>
</evidence>
<dbReference type="InterPro" id="IPR050130">
    <property type="entry name" value="ClpA_ClpB"/>
</dbReference>
<evidence type="ECO:0000256" key="4">
    <source>
        <dbReference type="ARBA" id="ARBA00022737"/>
    </source>
</evidence>
<dbReference type="GO" id="GO:0009507">
    <property type="term" value="C:chloroplast"/>
    <property type="evidence" value="ECO:0007669"/>
    <property type="project" value="UniProtKB-SubCell"/>
</dbReference>
<name>A0A8T0U565_PANVG</name>
<dbReference type="Gene3D" id="3.40.50.300">
    <property type="entry name" value="P-loop containing nucleotide triphosphate hydrolases"/>
    <property type="match status" value="2"/>
</dbReference>
<dbReference type="InterPro" id="IPR028299">
    <property type="entry name" value="ClpA/B_CS2"/>
</dbReference>
<dbReference type="InterPro" id="IPR041546">
    <property type="entry name" value="ClpA/ClpB_AAA_lid"/>
</dbReference>
<comment type="caution">
    <text evidence="12">The sequence shown here is derived from an EMBL/GenBank/DDBJ whole genome shotgun (WGS) entry which is preliminary data.</text>
</comment>
<dbReference type="PROSITE" id="PS00871">
    <property type="entry name" value="CLPAB_2"/>
    <property type="match status" value="1"/>
</dbReference>
<keyword evidence="5 10" id="KW-0547">Nucleotide-binding</keyword>
<dbReference type="FunFam" id="1.10.8.60:FF:000017">
    <property type="entry name" value="ATP-dependent chaperone ClpB"/>
    <property type="match status" value="1"/>
</dbReference>
<protein>
    <recommendedName>
        <fullName evidence="11">Clp R domain-containing protein</fullName>
    </recommendedName>
</protein>
<dbReference type="InterPro" id="IPR001270">
    <property type="entry name" value="ClpA/B"/>
</dbReference>
<comment type="subcellular location">
    <subcellularLocation>
        <location evidence="1">Plastid</location>
        <location evidence="1">Chloroplast</location>
    </subcellularLocation>
</comment>
<dbReference type="Gene3D" id="1.10.1780.10">
    <property type="entry name" value="Clp, N-terminal domain"/>
    <property type="match status" value="1"/>
</dbReference>
<evidence type="ECO:0000259" key="11">
    <source>
        <dbReference type="PROSITE" id="PS51903"/>
    </source>
</evidence>
<dbReference type="InterPro" id="IPR036628">
    <property type="entry name" value="Clp_N_dom_sf"/>
</dbReference>
<proteinExistence type="inferred from homology"/>
<organism evidence="12 13">
    <name type="scientific">Panicum virgatum</name>
    <name type="common">Blackwell switchgrass</name>
    <dbReference type="NCBI Taxonomy" id="38727"/>
    <lineage>
        <taxon>Eukaryota</taxon>
        <taxon>Viridiplantae</taxon>
        <taxon>Streptophyta</taxon>
        <taxon>Embryophyta</taxon>
        <taxon>Tracheophyta</taxon>
        <taxon>Spermatophyta</taxon>
        <taxon>Magnoliopsida</taxon>
        <taxon>Liliopsida</taxon>
        <taxon>Poales</taxon>
        <taxon>Poaceae</taxon>
        <taxon>PACMAD clade</taxon>
        <taxon>Panicoideae</taxon>
        <taxon>Panicodae</taxon>
        <taxon>Paniceae</taxon>
        <taxon>Panicinae</taxon>
        <taxon>Panicum</taxon>
        <taxon>Panicum sect. Hiantes</taxon>
    </lineage>
</organism>
<reference evidence="12" key="1">
    <citation type="submission" date="2020-05" db="EMBL/GenBank/DDBJ databases">
        <title>WGS assembly of Panicum virgatum.</title>
        <authorList>
            <person name="Lovell J.T."/>
            <person name="Jenkins J."/>
            <person name="Shu S."/>
            <person name="Juenger T.E."/>
            <person name="Schmutz J."/>
        </authorList>
    </citation>
    <scope>NUCLEOTIDE SEQUENCE</scope>
    <source>
        <strain evidence="12">AP13</strain>
    </source>
</reference>
<dbReference type="Pfam" id="PF07724">
    <property type="entry name" value="AAA_2"/>
    <property type="match status" value="1"/>
</dbReference>
<dbReference type="InterPro" id="IPR003959">
    <property type="entry name" value="ATPase_AAA_core"/>
</dbReference>
<dbReference type="Pfam" id="PF10431">
    <property type="entry name" value="ClpB_D2-small"/>
    <property type="match status" value="1"/>
</dbReference>
<comment type="similarity">
    <text evidence="10">Belongs to the ClpA/ClpB family.</text>
</comment>
<evidence type="ECO:0000256" key="3">
    <source>
        <dbReference type="ARBA" id="ARBA00022640"/>
    </source>
</evidence>
<evidence type="ECO:0000256" key="1">
    <source>
        <dbReference type="ARBA" id="ARBA00004229"/>
    </source>
</evidence>
<dbReference type="EMBL" id="CM029042">
    <property type="protein sequence ID" value="KAG2615419.1"/>
    <property type="molecule type" value="Genomic_DNA"/>
</dbReference>
<dbReference type="Gene3D" id="1.10.8.60">
    <property type="match status" value="2"/>
</dbReference>
<dbReference type="PANTHER" id="PTHR11638">
    <property type="entry name" value="ATP-DEPENDENT CLP PROTEASE"/>
    <property type="match status" value="1"/>
</dbReference>
<comment type="function">
    <text evidence="8">Molecular chaperone that may interact with a ClpP-like protease involved in degradation of denatured proteins in the chloroplast.</text>
</comment>
<dbReference type="GO" id="GO:0016887">
    <property type="term" value="F:ATP hydrolysis activity"/>
    <property type="evidence" value="ECO:0007669"/>
    <property type="project" value="InterPro"/>
</dbReference>
<dbReference type="GO" id="GO:0005524">
    <property type="term" value="F:ATP binding"/>
    <property type="evidence" value="ECO:0007669"/>
    <property type="project" value="UniProtKB-KW"/>
</dbReference>
<feature type="domain" description="Clp R" evidence="11">
    <location>
        <begin position="91"/>
        <end position="233"/>
    </location>
</feature>
<sequence length="839" mass="92784">MAGTLLQSVALGTTFAGRISNQQWRSHGARRPASMLAMSLSRPVKMSAFVGLRSVHSFSITPTVSNSRSAVASYRSSRRTRRSRFVTRAMFERFTEKAIKVIMLAQEEARRLGHNFVGTEQILLGLIGEGTGIAAKVLKSMGINLKDARVEVEKIIGRGNGFVAVEIPFTPRAKRVLELSLEEARQLGHNYIGSEHLLLGLLREGEGVAARVLESLGADPSNIRTQVIRMIGETTEAVGAGVGGGSSGNKMPTLEEYGTNLTKLAEEGKLDPVVGRQPQIERVVQILGRRTKNNPCLIGEPGVGKTAIAEGLAQRIFTGDVPETIEGKKVITLDMGLLVAGTKYRGEFEERLKKLMEEIKQSDEIILFIDEVHTLIGAGAAEGAIDAANILKPALARGELQCIGATTLDEYRKHIEKDPALERRFQPVKVPEPTVDETIEILRGLRERYEIHHKLRYTDEALIAAAKLSYQYISDRFLPDKAIDLIDEADIQHIVSSWTGIPVEKVSSDESDKLLKMEETLHRRVIGQDEAVVAISRSIRRARVGLKNPNRPIASFIFAGPTGVGKSELAKALAAYYFGSEEAMIRLDMSEFMERHTVSKLIGSPPGYVGYTEGGQLTEAVRRRPYTVVLFDEIEKAHPDVFNMMLQILEDGRLTDSKGRTVDFKNTLLIMTSNVGSSVIEKGGRKIGFDLDSDEKDSSYGRIKSLVIEEMKQYFRPEFLNRLDEMIVFRQLTKLEVKEIADIMLQEVFDRLKAKDINLQVTEKFKERVVDEGYNPSYGARPLRRAIMRLLEDSLAEKMLAGEVKEGDSAIVDVDSEGKVVVLNGQGGIPELSTPAVTV</sequence>
<dbReference type="PANTHER" id="PTHR11638:SF155">
    <property type="entry name" value="CHAPERONE PROTEIN CLPC1, CHLOROPLASTIC-LIKE"/>
    <property type="match status" value="1"/>
</dbReference>
<evidence type="ECO:0000256" key="6">
    <source>
        <dbReference type="ARBA" id="ARBA00022840"/>
    </source>
</evidence>
<dbReference type="InterPro" id="IPR027417">
    <property type="entry name" value="P-loop_NTPase"/>
</dbReference>
<dbReference type="SMART" id="SM01086">
    <property type="entry name" value="ClpB_D2-small"/>
    <property type="match status" value="1"/>
</dbReference>
<keyword evidence="4 9" id="KW-0677">Repeat</keyword>
<keyword evidence="13" id="KW-1185">Reference proteome</keyword>